<proteinExistence type="predicted"/>
<evidence type="ECO:0000313" key="1">
    <source>
        <dbReference type="EMBL" id="MPC59920.1"/>
    </source>
</evidence>
<comment type="caution">
    <text evidence="1">The sequence shown here is derived from an EMBL/GenBank/DDBJ whole genome shotgun (WGS) entry which is preliminary data.</text>
</comment>
<name>A0A5B7GI13_PORTR</name>
<dbReference type="Proteomes" id="UP000324222">
    <property type="component" value="Unassembled WGS sequence"/>
</dbReference>
<sequence>MLEMHSTQSLAAAPQVVMGLVEPVGLHVTWMRNFTALRLVRNLAVPAVYPQKELRSQSHRIR</sequence>
<keyword evidence="2" id="KW-1185">Reference proteome</keyword>
<accession>A0A5B7GI13</accession>
<gene>
    <name evidence="1" type="ORF">E2C01_053951</name>
</gene>
<reference evidence="1 2" key="1">
    <citation type="submission" date="2019-05" db="EMBL/GenBank/DDBJ databases">
        <title>Another draft genome of Portunus trituberculatus and its Hox gene families provides insights of decapod evolution.</title>
        <authorList>
            <person name="Jeong J.-H."/>
            <person name="Song I."/>
            <person name="Kim S."/>
            <person name="Choi T."/>
            <person name="Kim D."/>
            <person name="Ryu S."/>
            <person name="Kim W."/>
        </authorList>
    </citation>
    <scope>NUCLEOTIDE SEQUENCE [LARGE SCALE GENOMIC DNA]</scope>
    <source>
        <tissue evidence="1">Muscle</tissue>
    </source>
</reference>
<organism evidence="1 2">
    <name type="scientific">Portunus trituberculatus</name>
    <name type="common">Swimming crab</name>
    <name type="synonym">Neptunus trituberculatus</name>
    <dbReference type="NCBI Taxonomy" id="210409"/>
    <lineage>
        <taxon>Eukaryota</taxon>
        <taxon>Metazoa</taxon>
        <taxon>Ecdysozoa</taxon>
        <taxon>Arthropoda</taxon>
        <taxon>Crustacea</taxon>
        <taxon>Multicrustacea</taxon>
        <taxon>Malacostraca</taxon>
        <taxon>Eumalacostraca</taxon>
        <taxon>Eucarida</taxon>
        <taxon>Decapoda</taxon>
        <taxon>Pleocyemata</taxon>
        <taxon>Brachyura</taxon>
        <taxon>Eubrachyura</taxon>
        <taxon>Portunoidea</taxon>
        <taxon>Portunidae</taxon>
        <taxon>Portuninae</taxon>
        <taxon>Portunus</taxon>
    </lineage>
</organism>
<dbReference type="AlphaFoldDB" id="A0A5B7GI13"/>
<protein>
    <submittedName>
        <fullName evidence="1">Uncharacterized protein</fullName>
    </submittedName>
</protein>
<dbReference type="EMBL" id="VSRR010016989">
    <property type="protein sequence ID" value="MPC59920.1"/>
    <property type="molecule type" value="Genomic_DNA"/>
</dbReference>
<evidence type="ECO:0000313" key="2">
    <source>
        <dbReference type="Proteomes" id="UP000324222"/>
    </source>
</evidence>